<sequence>DMFKAKTLLNDAYQKGLMLAPASALVSQAGRRLAEAELALDNLDEAMKYGQKGLELSLALGEKTEIGLSHRVIAQVFAIRGDFDEARHHINQAVEILREVADPYDLGRTLLVMAEISILAPSDEGEKIRSAFEETHRLFKKLKLDYWVAETDFKAGVFACRQGDLAGGFKKLSRAEKVFSSLEEKAKVRAVHKFLQSLSEQAVALSVSQENEFKIFGSLITPAELSDLKSGAMEEILGILLKRANGSRALLYAPDADDTLVVSSFSLTPHQAKQFGENFK</sequence>
<name>X1PL87_9ZZZZ</name>
<dbReference type="AlphaFoldDB" id="X1PL87"/>
<gene>
    <name evidence="1" type="ORF">S06H3_30874</name>
</gene>
<organism evidence="1">
    <name type="scientific">marine sediment metagenome</name>
    <dbReference type="NCBI Taxonomy" id="412755"/>
    <lineage>
        <taxon>unclassified sequences</taxon>
        <taxon>metagenomes</taxon>
        <taxon>ecological metagenomes</taxon>
    </lineage>
</organism>
<feature type="non-terminal residue" evidence="1">
    <location>
        <position position="1"/>
    </location>
</feature>
<dbReference type="SUPFAM" id="SSF48452">
    <property type="entry name" value="TPR-like"/>
    <property type="match status" value="1"/>
</dbReference>
<evidence type="ECO:0000313" key="1">
    <source>
        <dbReference type="EMBL" id="GAI31634.1"/>
    </source>
</evidence>
<comment type="caution">
    <text evidence="1">The sequence shown here is derived from an EMBL/GenBank/DDBJ whole genome shotgun (WGS) entry which is preliminary data.</text>
</comment>
<dbReference type="InterPro" id="IPR011990">
    <property type="entry name" value="TPR-like_helical_dom_sf"/>
</dbReference>
<protein>
    <recommendedName>
        <fullName evidence="2">MalT-like TPR region domain-containing protein</fullName>
    </recommendedName>
</protein>
<dbReference type="EMBL" id="BARV01018224">
    <property type="protein sequence ID" value="GAI31634.1"/>
    <property type="molecule type" value="Genomic_DNA"/>
</dbReference>
<feature type="non-terminal residue" evidence="1">
    <location>
        <position position="280"/>
    </location>
</feature>
<reference evidence="1" key="1">
    <citation type="journal article" date="2014" name="Front. Microbiol.">
        <title>High frequency of phylogenetically diverse reductive dehalogenase-homologous genes in deep subseafloor sedimentary metagenomes.</title>
        <authorList>
            <person name="Kawai M."/>
            <person name="Futagami T."/>
            <person name="Toyoda A."/>
            <person name="Takaki Y."/>
            <person name="Nishi S."/>
            <person name="Hori S."/>
            <person name="Arai W."/>
            <person name="Tsubouchi T."/>
            <person name="Morono Y."/>
            <person name="Uchiyama I."/>
            <person name="Ito T."/>
            <person name="Fujiyama A."/>
            <person name="Inagaki F."/>
            <person name="Takami H."/>
        </authorList>
    </citation>
    <scope>NUCLEOTIDE SEQUENCE</scope>
    <source>
        <strain evidence="1">Expedition CK06-06</strain>
    </source>
</reference>
<proteinExistence type="predicted"/>
<dbReference type="Gene3D" id="1.25.40.10">
    <property type="entry name" value="Tetratricopeptide repeat domain"/>
    <property type="match status" value="1"/>
</dbReference>
<evidence type="ECO:0008006" key="2">
    <source>
        <dbReference type="Google" id="ProtNLM"/>
    </source>
</evidence>
<dbReference type="Pfam" id="PF13424">
    <property type="entry name" value="TPR_12"/>
    <property type="match status" value="1"/>
</dbReference>
<accession>X1PL87</accession>